<feature type="region of interest" description="Disordered" evidence="1">
    <location>
        <begin position="134"/>
        <end position="158"/>
    </location>
</feature>
<evidence type="ECO:0000313" key="4">
    <source>
        <dbReference type="Proteomes" id="UP000178017"/>
    </source>
</evidence>
<keyword evidence="2" id="KW-1133">Transmembrane helix</keyword>
<evidence type="ECO:0000313" key="3">
    <source>
        <dbReference type="EMBL" id="OGE65651.1"/>
    </source>
</evidence>
<name>A0A1F5MJV2_9BACT</name>
<gene>
    <name evidence="3" type="ORF">A3B49_00215</name>
</gene>
<dbReference type="AlphaFoldDB" id="A0A1F5MJV2"/>
<evidence type="ECO:0000256" key="1">
    <source>
        <dbReference type="SAM" id="MobiDB-lite"/>
    </source>
</evidence>
<comment type="caution">
    <text evidence="3">The sequence shown here is derived from an EMBL/GenBank/DDBJ whole genome shotgun (WGS) entry which is preliminary data.</text>
</comment>
<protein>
    <recommendedName>
        <fullName evidence="5">Type II secretion system protein GspG C-terminal domain-containing protein</fullName>
    </recommendedName>
</protein>
<organism evidence="3 4">
    <name type="scientific">Candidatus Daviesbacteria bacterium RIFCSPLOWO2_01_FULL_40_24</name>
    <dbReference type="NCBI Taxonomy" id="1797787"/>
    <lineage>
        <taxon>Bacteria</taxon>
        <taxon>Candidatus Daviesiibacteriota</taxon>
    </lineage>
</organism>
<accession>A0A1F5MJV2</accession>
<dbReference type="Proteomes" id="UP000178017">
    <property type="component" value="Unassembled WGS sequence"/>
</dbReference>
<feature type="compositionally biased region" description="Polar residues" evidence="1">
    <location>
        <begin position="144"/>
        <end position="158"/>
    </location>
</feature>
<keyword evidence="2" id="KW-0812">Transmembrane</keyword>
<evidence type="ECO:0000256" key="2">
    <source>
        <dbReference type="SAM" id="Phobius"/>
    </source>
</evidence>
<proteinExistence type="predicted"/>
<feature type="transmembrane region" description="Helical" evidence="2">
    <location>
        <begin position="6"/>
        <end position="28"/>
    </location>
</feature>
<reference evidence="3 4" key="1">
    <citation type="journal article" date="2016" name="Nat. Commun.">
        <title>Thousands of microbial genomes shed light on interconnected biogeochemical processes in an aquifer system.</title>
        <authorList>
            <person name="Anantharaman K."/>
            <person name="Brown C.T."/>
            <person name="Hug L.A."/>
            <person name="Sharon I."/>
            <person name="Castelle C.J."/>
            <person name="Probst A.J."/>
            <person name="Thomas B.C."/>
            <person name="Singh A."/>
            <person name="Wilkins M.J."/>
            <person name="Karaoz U."/>
            <person name="Brodie E.L."/>
            <person name="Williams K.H."/>
            <person name="Hubbard S.S."/>
            <person name="Banfield J.F."/>
        </authorList>
    </citation>
    <scope>NUCLEOTIDE SEQUENCE [LARGE SCALE GENOMIC DNA]</scope>
</reference>
<keyword evidence="2" id="KW-0472">Membrane</keyword>
<dbReference type="EMBL" id="MFDO01000014">
    <property type="protein sequence ID" value="OGE65651.1"/>
    <property type="molecule type" value="Genomic_DNA"/>
</dbReference>
<evidence type="ECO:0008006" key="5">
    <source>
        <dbReference type="Google" id="ProtNLM"/>
    </source>
</evidence>
<sequence length="158" mass="17381">MSKGLVLIELVALMGLLIALGVAGWYLLNPLELRARENDSLRLADLAILTQAINMSKPLCNGQSDCQGQSNMVIDGYRKSNGDGWVKVDLTAQKSNYLPILPVDPVNTDKFNYSFESDSVGWEINATLESDMHQSKMKNDGGDNDNQYEVGTNLTLIN</sequence>